<sequence>MFDLSWIELLFCAALALIVIGPRDLPKLFQAGGRLVAKSRKMYKDVLGNMKQLEREVDIASGNSSEKQNWREYLPEEVRHLPADFIPGSMTAEQHQQRHLQASQQVTPSTGESPETAQQCNTSSSSSNNTAQVDPSQKPDAQGTSQP</sequence>
<feature type="compositionally biased region" description="Low complexity" evidence="9">
    <location>
        <begin position="121"/>
        <end position="130"/>
    </location>
</feature>
<dbReference type="OrthoDB" id="9816005at2"/>
<dbReference type="EMBL" id="CP013650">
    <property type="protein sequence ID" value="ALS98018.1"/>
    <property type="molecule type" value="Genomic_DNA"/>
</dbReference>
<accession>A0A0U3AJ58</accession>
<evidence type="ECO:0000256" key="4">
    <source>
        <dbReference type="ARBA" id="ARBA00022927"/>
    </source>
</evidence>
<dbReference type="STRING" id="1526571.AT746_06895"/>
<dbReference type="Proteomes" id="UP000068447">
    <property type="component" value="Chromosome"/>
</dbReference>
<dbReference type="KEGG" id="lal:AT746_06895"/>
<proteinExistence type="predicted"/>
<dbReference type="RefSeq" id="WP_062478251.1">
    <property type="nucleotide sequence ID" value="NZ_CP013650.1"/>
</dbReference>
<feature type="compositionally biased region" description="Polar residues" evidence="9">
    <location>
        <begin position="106"/>
        <end position="120"/>
    </location>
</feature>
<dbReference type="PRINTS" id="PR01506">
    <property type="entry name" value="TATBPROTEIN"/>
</dbReference>
<keyword evidence="6" id="KW-0811">Translocation</keyword>
<feature type="region of interest" description="Disordered" evidence="9">
    <location>
        <begin position="88"/>
        <end position="147"/>
    </location>
</feature>
<evidence type="ECO:0000256" key="9">
    <source>
        <dbReference type="SAM" id="MobiDB-lite"/>
    </source>
</evidence>
<reference evidence="10 11" key="1">
    <citation type="submission" date="2015-12" db="EMBL/GenBank/DDBJ databases">
        <title>Complete genome of Lacimicrobium alkaliphilum KCTC 32984.</title>
        <authorList>
            <person name="Kim S.-G."/>
            <person name="Lee Y.-J."/>
        </authorList>
    </citation>
    <scope>NUCLEOTIDE SEQUENCE [LARGE SCALE GENOMIC DNA]</scope>
    <source>
        <strain evidence="10 11">YelD216</strain>
    </source>
</reference>
<keyword evidence="2" id="KW-0813">Transport</keyword>
<name>A0A0U3AJ58_9ALTE</name>
<protein>
    <submittedName>
        <fullName evidence="10">Preprotein translocase subunit TatB</fullName>
    </submittedName>
</protein>
<keyword evidence="7" id="KW-0472">Membrane</keyword>
<evidence type="ECO:0000313" key="10">
    <source>
        <dbReference type="EMBL" id="ALS98018.1"/>
    </source>
</evidence>
<evidence type="ECO:0000256" key="1">
    <source>
        <dbReference type="ARBA" id="ARBA00004167"/>
    </source>
</evidence>
<dbReference type="AlphaFoldDB" id="A0A0U3AJ58"/>
<dbReference type="InterPro" id="IPR003369">
    <property type="entry name" value="TatA/B/E"/>
</dbReference>
<keyword evidence="3" id="KW-0812">Transmembrane</keyword>
<dbReference type="Pfam" id="PF02416">
    <property type="entry name" value="TatA_B_E"/>
    <property type="match status" value="1"/>
</dbReference>
<gene>
    <name evidence="10" type="ORF">AT746_06895</name>
</gene>
<comment type="subcellular location">
    <subcellularLocation>
        <location evidence="1">Membrane</location>
        <topology evidence="1">Single-pass membrane protein</topology>
    </subcellularLocation>
</comment>
<keyword evidence="8" id="KW-0175">Coiled coil</keyword>
<evidence type="ECO:0000256" key="2">
    <source>
        <dbReference type="ARBA" id="ARBA00022448"/>
    </source>
</evidence>
<keyword evidence="5" id="KW-1133">Transmembrane helix</keyword>
<evidence type="ECO:0000313" key="11">
    <source>
        <dbReference type="Proteomes" id="UP000068447"/>
    </source>
</evidence>
<keyword evidence="4" id="KW-0653">Protein transport</keyword>
<evidence type="ECO:0000256" key="5">
    <source>
        <dbReference type="ARBA" id="ARBA00022989"/>
    </source>
</evidence>
<evidence type="ECO:0000256" key="7">
    <source>
        <dbReference type="ARBA" id="ARBA00023136"/>
    </source>
</evidence>
<keyword evidence="11" id="KW-1185">Reference proteome</keyword>
<evidence type="ECO:0000256" key="3">
    <source>
        <dbReference type="ARBA" id="ARBA00022692"/>
    </source>
</evidence>
<organism evidence="10 11">
    <name type="scientific">Lacimicrobium alkaliphilum</name>
    <dbReference type="NCBI Taxonomy" id="1526571"/>
    <lineage>
        <taxon>Bacteria</taxon>
        <taxon>Pseudomonadati</taxon>
        <taxon>Pseudomonadota</taxon>
        <taxon>Gammaproteobacteria</taxon>
        <taxon>Alteromonadales</taxon>
        <taxon>Alteromonadaceae</taxon>
        <taxon>Lacimicrobium</taxon>
    </lineage>
</organism>
<evidence type="ECO:0000256" key="8">
    <source>
        <dbReference type="SAM" id="Coils"/>
    </source>
</evidence>
<dbReference type="Gene3D" id="1.20.5.3310">
    <property type="match status" value="1"/>
</dbReference>
<feature type="coiled-coil region" evidence="8">
    <location>
        <begin position="36"/>
        <end position="63"/>
    </location>
</feature>
<evidence type="ECO:0000256" key="6">
    <source>
        <dbReference type="ARBA" id="ARBA00023010"/>
    </source>
</evidence>